<organism evidence="1">
    <name type="scientific">uncultured Caudovirales phage</name>
    <dbReference type="NCBI Taxonomy" id="2100421"/>
    <lineage>
        <taxon>Viruses</taxon>
        <taxon>Duplodnaviria</taxon>
        <taxon>Heunggongvirae</taxon>
        <taxon>Uroviricota</taxon>
        <taxon>Caudoviricetes</taxon>
        <taxon>Peduoviridae</taxon>
        <taxon>Maltschvirus</taxon>
        <taxon>Maltschvirus maltsch</taxon>
    </lineage>
</organism>
<protein>
    <recommendedName>
        <fullName evidence="2">DUF1566 domain-containing protein</fullName>
    </recommendedName>
</protein>
<reference evidence="1" key="1">
    <citation type="submission" date="2020-04" db="EMBL/GenBank/DDBJ databases">
        <authorList>
            <person name="Chiriac C."/>
            <person name="Salcher M."/>
            <person name="Ghai R."/>
            <person name="Kavagutti S V."/>
        </authorList>
    </citation>
    <scope>NUCLEOTIDE SEQUENCE</scope>
</reference>
<accession>A0A6J5NSR2</accession>
<evidence type="ECO:0000313" key="1">
    <source>
        <dbReference type="EMBL" id="CAB4162409.1"/>
    </source>
</evidence>
<gene>
    <name evidence="1" type="ORF">UFOVP775_36</name>
</gene>
<sequence length="255" mass="27161">MISALNFKIGGGGGACADANVQNSDLSYQTTVASGAGLTLPDITLTEGDETNSTYPSAKNLVCKPFPIGATLMKTGQTTSYRTGDDGDLEAGRATNFTTLAKRNPFANLNRFTDELGGQTYTNNIVIDWSTYDGATVLGLSRAAISTGRTWNNAVDQCLAFSVGTFTSGWRLPNMKEIYNFVNFANDPSNFLNYSPLNLSSSGRVYWSSNTVIGGTTSAYIFSNVGMTGQAAKTTSVAYTYFPVRTFTVTGTTLT</sequence>
<evidence type="ECO:0008006" key="2">
    <source>
        <dbReference type="Google" id="ProtNLM"/>
    </source>
</evidence>
<proteinExistence type="predicted"/>
<dbReference type="EMBL" id="LR796725">
    <property type="protein sequence ID" value="CAB4162409.1"/>
    <property type="molecule type" value="Genomic_DNA"/>
</dbReference>
<name>A0A6J5NSR2_9CAUD</name>